<dbReference type="EMBL" id="CP015367">
    <property type="protein sequence ID" value="APT30101.1"/>
    <property type="molecule type" value="Genomic_DNA"/>
</dbReference>
<name>A0AAE8HYF6_9HYPH</name>
<gene>
    <name evidence="1" type="ORF">MCBMB27_00810</name>
    <name evidence="2" type="ORF">SAMN05192567_1598</name>
</gene>
<reference evidence="2 4" key="2">
    <citation type="submission" date="2016-10" db="EMBL/GenBank/DDBJ databases">
        <authorList>
            <person name="Varghese N."/>
            <person name="Submissions S."/>
        </authorList>
    </citation>
    <scope>NUCLEOTIDE SEQUENCE [LARGE SCALE GENOMIC DNA]</scope>
    <source>
        <strain evidence="2 4">CBMB27</strain>
    </source>
</reference>
<dbReference type="KEGG" id="mphy:MCBMB27_00810"/>
<evidence type="ECO:0000313" key="4">
    <source>
        <dbReference type="Proteomes" id="UP000199140"/>
    </source>
</evidence>
<evidence type="ECO:0000313" key="2">
    <source>
        <dbReference type="EMBL" id="SFH76770.1"/>
    </source>
</evidence>
<dbReference type="Proteomes" id="UP000199140">
    <property type="component" value="Unassembled WGS sequence"/>
</dbReference>
<evidence type="ECO:0000313" key="1">
    <source>
        <dbReference type="EMBL" id="APT30101.1"/>
    </source>
</evidence>
<proteinExistence type="predicted"/>
<reference evidence="1 3" key="1">
    <citation type="submission" date="2016-04" db="EMBL/GenBank/DDBJ databases">
        <title>Complete genome sequencing and analysis of CBMB27, Methylobacterium phyllosphaerae isolated from leaf tissues of rice (Oryza sativa L.).</title>
        <authorList>
            <person name="Lee Y."/>
            <person name="Hwangbo K."/>
            <person name="Chung H."/>
            <person name="Yoo J."/>
            <person name="Kim K.Y."/>
            <person name="Sa T.M."/>
            <person name="Um Y."/>
            <person name="Madhaiyan M."/>
        </authorList>
    </citation>
    <scope>NUCLEOTIDE SEQUENCE [LARGE SCALE GENOMIC DNA]</scope>
    <source>
        <strain evidence="1 3">CBMB27</strain>
    </source>
</reference>
<dbReference type="AlphaFoldDB" id="A0AAE8HYF6"/>
<dbReference type="Proteomes" id="UP000185487">
    <property type="component" value="Chromosome"/>
</dbReference>
<dbReference type="EMBL" id="FOPK01000059">
    <property type="protein sequence ID" value="SFH76770.1"/>
    <property type="molecule type" value="Genomic_DNA"/>
</dbReference>
<sequence>MVPPLAGGAKQDSGAARGYVALAGFTVLRSCRCKGTLELIDNRVTAPSGPSIPRPGPPGQADAMRRMIGSISALGAAAGTGKIVAV</sequence>
<keyword evidence="3" id="KW-1185">Reference proteome</keyword>
<organism evidence="2 4">
    <name type="scientific">Methylobacterium phyllosphaerae</name>
    <dbReference type="NCBI Taxonomy" id="418223"/>
    <lineage>
        <taxon>Bacteria</taxon>
        <taxon>Pseudomonadati</taxon>
        <taxon>Pseudomonadota</taxon>
        <taxon>Alphaproteobacteria</taxon>
        <taxon>Hyphomicrobiales</taxon>
        <taxon>Methylobacteriaceae</taxon>
        <taxon>Methylobacterium</taxon>
    </lineage>
</organism>
<accession>A0AAE8HYF6</accession>
<protein>
    <submittedName>
        <fullName evidence="2">Uncharacterized protein</fullName>
    </submittedName>
</protein>
<evidence type="ECO:0000313" key="3">
    <source>
        <dbReference type="Proteomes" id="UP000185487"/>
    </source>
</evidence>